<dbReference type="PANTHER" id="PTHR43766">
    <property type="entry name" value="TRYPTOPHAN--TRNA LIGASE, MITOCHONDRIAL"/>
    <property type="match status" value="1"/>
</dbReference>
<dbReference type="InterPro" id="IPR002305">
    <property type="entry name" value="aa-tRNA-synth_Ic"/>
</dbReference>
<dbReference type="GO" id="GO:0005524">
    <property type="term" value="F:ATP binding"/>
    <property type="evidence" value="ECO:0007669"/>
    <property type="project" value="UniProtKB-KW"/>
</dbReference>
<dbReference type="Proteomes" id="UP000425960">
    <property type="component" value="Chromosome"/>
</dbReference>
<keyword evidence="4 6" id="KW-0648">Protein biosynthesis</keyword>
<evidence type="ECO:0000256" key="3">
    <source>
        <dbReference type="ARBA" id="ARBA00022840"/>
    </source>
</evidence>
<evidence type="ECO:0000256" key="4">
    <source>
        <dbReference type="ARBA" id="ARBA00022917"/>
    </source>
</evidence>
<dbReference type="AlphaFoldDB" id="A0A5K8A0Y1"/>
<dbReference type="EMBL" id="AP021876">
    <property type="protein sequence ID" value="BBO86193.1"/>
    <property type="molecule type" value="Genomic_DNA"/>
</dbReference>
<dbReference type="RefSeq" id="WP_155325562.1">
    <property type="nucleotide sequence ID" value="NZ_AP021876.1"/>
</dbReference>
<keyword evidence="1 6" id="KW-0436">Ligase</keyword>
<protein>
    <submittedName>
        <fullName evidence="7">Uncharacterized protein</fullName>
    </submittedName>
</protein>
<keyword evidence="2 6" id="KW-0547">Nucleotide-binding</keyword>
<gene>
    <name evidence="7" type="ORF">DSCO28_67590</name>
</gene>
<evidence type="ECO:0000256" key="2">
    <source>
        <dbReference type="ARBA" id="ARBA00022741"/>
    </source>
</evidence>
<evidence type="ECO:0000256" key="5">
    <source>
        <dbReference type="ARBA" id="ARBA00023146"/>
    </source>
</evidence>
<evidence type="ECO:0000313" key="7">
    <source>
        <dbReference type="EMBL" id="BBO86193.1"/>
    </source>
</evidence>
<sequence>MDENVYHLVVGYIAAGLEPEKYSTFIFPHSLVPELNQLIIPFLTLVTNAELNRNPTVKEEIQVSSQQQINAGMYVYPVHQAADILFCKATVVPVGKGIQTAKVTTNDNPFFVPAQRMYKSSGFHEISREPWERDRTQSLIHYQKRVG</sequence>
<proteinExistence type="inferred from homology"/>
<dbReference type="PANTHER" id="PTHR43766:SF1">
    <property type="entry name" value="TRYPTOPHAN--TRNA LIGASE, MITOCHONDRIAL"/>
    <property type="match status" value="1"/>
</dbReference>
<accession>A0A5K8A0Y1</accession>
<dbReference type="Gene3D" id="3.40.50.620">
    <property type="entry name" value="HUPs"/>
    <property type="match status" value="1"/>
</dbReference>
<keyword evidence="3 6" id="KW-0067">ATP-binding</keyword>
<dbReference type="InterPro" id="IPR014729">
    <property type="entry name" value="Rossmann-like_a/b/a_fold"/>
</dbReference>
<evidence type="ECO:0000256" key="6">
    <source>
        <dbReference type="RuleBase" id="RU363036"/>
    </source>
</evidence>
<name>A0A5K8A0Y1_9BACT</name>
<dbReference type="GO" id="GO:0005829">
    <property type="term" value="C:cytosol"/>
    <property type="evidence" value="ECO:0007669"/>
    <property type="project" value="TreeGrafter"/>
</dbReference>
<dbReference type="SUPFAM" id="SSF52374">
    <property type="entry name" value="Nucleotidylyl transferase"/>
    <property type="match status" value="1"/>
</dbReference>
<dbReference type="KEGG" id="dov:DSCO28_67590"/>
<comment type="similarity">
    <text evidence="6">Belongs to the class-I aminoacyl-tRNA synthetase family.</text>
</comment>
<keyword evidence="5 6" id="KW-0030">Aminoacyl-tRNA synthetase</keyword>
<reference evidence="7 8" key="1">
    <citation type="submission" date="2019-11" db="EMBL/GenBank/DDBJ databases">
        <title>Comparative genomics of hydrocarbon-degrading Desulfosarcina strains.</title>
        <authorList>
            <person name="Watanabe M."/>
            <person name="Kojima H."/>
            <person name="Fukui M."/>
        </authorList>
    </citation>
    <scope>NUCLEOTIDE SEQUENCE [LARGE SCALE GENOMIC DNA]</scope>
    <source>
        <strain evidence="7 8">28bB2T</strain>
    </source>
</reference>
<evidence type="ECO:0000313" key="8">
    <source>
        <dbReference type="Proteomes" id="UP000425960"/>
    </source>
</evidence>
<dbReference type="InterPro" id="IPR050203">
    <property type="entry name" value="Trp-tRNA_synthetase"/>
</dbReference>
<dbReference type="GO" id="GO:0004830">
    <property type="term" value="F:tryptophan-tRNA ligase activity"/>
    <property type="evidence" value="ECO:0007669"/>
    <property type="project" value="TreeGrafter"/>
</dbReference>
<dbReference type="Pfam" id="PF00579">
    <property type="entry name" value="tRNA-synt_1b"/>
    <property type="match status" value="1"/>
</dbReference>
<organism evidence="7 8">
    <name type="scientific">Desulfosarcina ovata subsp. sediminis</name>
    <dbReference type="NCBI Taxonomy" id="885957"/>
    <lineage>
        <taxon>Bacteria</taxon>
        <taxon>Pseudomonadati</taxon>
        <taxon>Thermodesulfobacteriota</taxon>
        <taxon>Desulfobacteria</taxon>
        <taxon>Desulfobacterales</taxon>
        <taxon>Desulfosarcinaceae</taxon>
        <taxon>Desulfosarcina</taxon>
    </lineage>
</organism>
<evidence type="ECO:0000256" key="1">
    <source>
        <dbReference type="ARBA" id="ARBA00022598"/>
    </source>
</evidence>
<dbReference type="GO" id="GO:0006436">
    <property type="term" value="P:tryptophanyl-tRNA aminoacylation"/>
    <property type="evidence" value="ECO:0007669"/>
    <property type="project" value="TreeGrafter"/>
</dbReference>